<feature type="domain" description="RNase H type-1" evidence="9">
    <location>
        <begin position="71"/>
        <end position="205"/>
    </location>
</feature>
<dbReference type="Proteomes" id="UP000182762">
    <property type="component" value="Unassembled WGS sequence"/>
</dbReference>
<dbReference type="Gene3D" id="3.40.970.10">
    <property type="entry name" value="Ribonuclease H1, N-terminal domain"/>
    <property type="match status" value="1"/>
</dbReference>
<dbReference type="PROSITE" id="PS50879">
    <property type="entry name" value="RNASE_H_1"/>
    <property type="match status" value="1"/>
</dbReference>
<evidence type="ECO:0000256" key="5">
    <source>
        <dbReference type="ARBA" id="ARBA00022723"/>
    </source>
</evidence>
<sequence length="205" mass="23266">MAKKKYYVVWAGRKTGIYTTWDECKAQVHGFQGARYKSFPTLEEAESAFKAGGGAPAKNIPKRASKSTSSSYIEESICVDAACSGNPGIMEYQGVNTKTEERIFHYGPVKNGTNNIGEFLAIVHALSLFQKEGKSTPIYTDSITALAWVRNKKVNTNLPRNEETQHIWDRIDKSIEWLTHYSYENPIMKWETRKWGEIKADFGRK</sequence>
<gene>
    <name evidence="10" type="ORF">SAMN02745910_04139</name>
</gene>
<dbReference type="InterPro" id="IPR017290">
    <property type="entry name" value="RNase_H_bac"/>
</dbReference>
<dbReference type="InterPro" id="IPR011320">
    <property type="entry name" value="RNase_H1_N"/>
</dbReference>
<keyword evidence="11" id="KW-1185">Reference proteome</keyword>
<keyword evidence="8" id="KW-0460">Magnesium</keyword>
<dbReference type="PIRSF" id="PIRSF037839">
    <property type="entry name" value="Ribonuclease_H"/>
    <property type="match status" value="1"/>
</dbReference>
<dbReference type="RefSeq" id="WP_061802551.1">
    <property type="nucleotide sequence ID" value="NZ_FOXX01000013.1"/>
</dbReference>
<keyword evidence="4 8" id="KW-0540">Nuclease</keyword>
<dbReference type="InterPro" id="IPR009027">
    <property type="entry name" value="Ribosomal_bL9/RNase_H1_N"/>
</dbReference>
<dbReference type="InterPro" id="IPR002156">
    <property type="entry name" value="RNaseH_domain"/>
</dbReference>
<comment type="catalytic activity">
    <reaction evidence="1 8">
        <text>Endonucleolytic cleavage to 5'-phosphomonoester.</text>
        <dbReference type="EC" id="3.1.26.4"/>
    </reaction>
</comment>
<dbReference type="PANTHER" id="PTHR10642:SF26">
    <property type="entry name" value="RIBONUCLEASE H1"/>
    <property type="match status" value="1"/>
</dbReference>
<dbReference type="GeneID" id="93712704"/>
<dbReference type="InterPro" id="IPR037056">
    <property type="entry name" value="RNase_H1_N_sf"/>
</dbReference>
<evidence type="ECO:0000256" key="6">
    <source>
        <dbReference type="ARBA" id="ARBA00022759"/>
    </source>
</evidence>
<dbReference type="EMBL" id="FOXX01000013">
    <property type="protein sequence ID" value="SFQ83974.1"/>
    <property type="molecule type" value="Genomic_DNA"/>
</dbReference>
<evidence type="ECO:0000256" key="4">
    <source>
        <dbReference type="ARBA" id="ARBA00022722"/>
    </source>
</evidence>
<evidence type="ECO:0000256" key="1">
    <source>
        <dbReference type="ARBA" id="ARBA00000077"/>
    </source>
</evidence>
<dbReference type="InterPro" id="IPR036397">
    <property type="entry name" value="RNaseH_sf"/>
</dbReference>
<evidence type="ECO:0000256" key="7">
    <source>
        <dbReference type="ARBA" id="ARBA00022801"/>
    </source>
</evidence>
<comment type="similarity">
    <text evidence="2 8">Belongs to the RNase H family.</text>
</comment>
<evidence type="ECO:0000256" key="8">
    <source>
        <dbReference type="PIRNR" id="PIRNR037839"/>
    </source>
</evidence>
<name>A0A1I6BSW6_9BACI</name>
<evidence type="ECO:0000256" key="3">
    <source>
        <dbReference type="ARBA" id="ARBA00012180"/>
    </source>
</evidence>
<dbReference type="SUPFAM" id="SSF53098">
    <property type="entry name" value="Ribonuclease H-like"/>
    <property type="match status" value="1"/>
</dbReference>
<evidence type="ECO:0000256" key="2">
    <source>
        <dbReference type="ARBA" id="ARBA00005300"/>
    </source>
</evidence>
<keyword evidence="8" id="KW-0963">Cytoplasm</keyword>
<dbReference type="SUPFAM" id="SSF55658">
    <property type="entry name" value="L9 N-domain-like"/>
    <property type="match status" value="1"/>
</dbReference>
<dbReference type="Pfam" id="PF00075">
    <property type="entry name" value="RNase_H"/>
    <property type="match status" value="1"/>
</dbReference>
<evidence type="ECO:0000259" key="9">
    <source>
        <dbReference type="PROSITE" id="PS50879"/>
    </source>
</evidence>
<comment type="function">
    <text evidence="8">Endonuclease that specifically degrades the RNA of RNA-DNA hybrids.</text>
</comment>
<reference evidence="10 11" key="1">
    <citation type="submission" date="2016-10" db="EMBL/GenBank/DDBJ databases">
        <authorList>
            <person name="Varghese N."/>
            <person name="Submissions S."/>
        </authorList>
    </citation>
    <scope>NUCLEOTIDE SEQUENCE [LARGE SCALE GENOMIC DNA]</scope>
    <source>
        <strain evidence="10 11">DSM 13796</strain>
    </source>
</reference>
<evidence type="ECO:0000313" key="10">
    <source>
        <dbReference type="EMBL" id="SFQ83974.1"/>
    </source>
</evidence>
<evidence type="ECO:0000313" key="11">
    <source>
        <dbReference type="Proteomes" id="UP000182762"/>
    </source>
</evidence>
<organism evidence="10 11">
    <name type="scientific">Priestia endophytica DSM 13796</name>
    <dbReference type="NCBI Taxonomy" id="1121089"/>
    <lineage>
        <taxon>Bacteria</taxon>
        <taxon>Bacillati</taxon>
        <taxon>Bacillota</taxon>
        <taxon>Bacilli</taxon>
        <taxon>Bacillales</taxon>
        <taxon>Bacillaceae</taxon>
        <taxon>Priestia</taxon>
    </lineage>
</organism>
<dbReference type="InterPro" id="IPR050092">
    <property type="entry name" value="RNase_H"/>
</dbReference>
<dbReference type="Pfam" id="PF01693">
    <property type="entry name" value="Cauli_VI"/>
    <property type="match status" value="1"/>
</dbReference>
<dbReference type="Gene3D" id="3.30.420.10">
    <property type="entry name" value="Ribonuclease H-like superfamily/Ribonuclease H"/>
    <property type="match status" value="1"/>
</dbReference>
<comment type="caution">
    <text evidence="10">The sequence shown here is derived from an EMBL/GenBank/DDBJ whole genome shotgun (WGS) entry which is preliminary data.</text>
</comment>
<comment type="subcellular location">
    <subcellularLocation>
        <location evidence="8">Cytoplasm</location>
    </subcellularLocation>
</comment>
<proteinExistence type="inferred from homology"/>
<accession>A0A1I6BSW6</accession>
<protein>
    <recommendedName>
        <fullName evidence="3 8">Ribonuclease H</fullName>
        <ecNumber evidence="3 8">3.1.26.4</ecNumber>
    </recommendedName>
</protein>
<dbReference type="EC" id="3.1.26.4" evidence="3 8"/>
<keyword evidence="5 8" id="KW-0479">Metal-binding</keyword>
<dbReference type="PANTHER" id="PTHR10642">
    <property type="entry name" value="RIBONUCLEASE H1"/>
    <property type="match status" value="1"/>
</dbReference>
<keyword evidence="7 8" id="KW-0378">Hydrolase</keyword>
<dbReference type="InterPro" id="IPR012337">
    <property type="entry name" value="RNaseH-like_sf"/>
</dbReference>
<keyword evidence="6 8" id="KW-0255">Endonuclease</keyword>